<accession>A0ABQ9UT69</accession>
<keyword evidence="2" id="KW-1185">Reference proteome</keyword>
<dbReference type="Proteomes" id="UP001266305">
    <property type="component" value="Unassembled WGS sequence"/>
</dbReference>
<comment type="caution">
    <text evidence="1">The sequence shown here is derived from an EMBL/GenBank/DDBJ whole genome shotgun (WGS) entry which is preliminary data.</text>
</comment>
<organism evidence="1 2">
    <name type="scientific">Saguinus oedipus</name>
    <name type="common">Cotton-top tamarin</name>
    <name type="synonym">Oedipomidas oedipus</name>
    <dbReference type="NCBI Taxonomy" id="9490"/>
    <lineage>
        <taxon>Eukaryota</taxon>
        <taxon>Metazoa</taxon>
        <taxon>Chordata</taxon>
        <taxon>Craniata</taxon>
        <taxon>Vertebrata</taxon>
        <taxon>Euteleostomi</taxon>
        <taxon>Mammalia</taxon>
        <taxon>Eutheria</taxon>
        <taxon>Euarchontoglires</taxon>
        <taxon>Primates</taxon>
        <taxon>Haplorrhini</taxon>
        <taxon>Platyrrhini</taxon>
        <taxon>Cebidae</taxon>
        <taxon>Callitrichinae</taxon>
        <taxon>Saguinus</taxon>
    </lineage>
</organism>
<proteinExistence type="predicted"/>
<evidence type="ECO:0000313" key="1">
    <source>
        <dbReference type="EMBL" id="KAK2100293.1"/>
    </source>
</evidence>
<gene>
    <name evidence="1" type="primary">WDR74</name>
    <name evidence="1" type="ORF">P7K49_021641</name>
</gene>
<name>A0ABQ9UT69_SAGOE</name>
<protein>
    <submittedName>
        <fullName evidence="1">WD repeat-containing protein 74</fullName>
    </submittedName>
</protein>
<evidence type="ECO:0000313" key="2">
    <source>
        <dbReference type="Proteomes" id="UP001266305"/>
    </source>
</evidence>
<reference evidence="1 2" key="1">
    <citation type="submission" date="2023-05" db="EMBL/GenBank/DDBJ databases">
        <title>B98-5 Cell Line De Novo Hybrid Assembly: An Optical Mapping Approach.</title>
        <authorList>
            <person name="Kananen K."/>
            <person name="Auerbach J.A."/>
            <person name="Kautto E."/>
            <person name="Blachly J.S."/>
        </authorList>
    </citation>
    <scope>NUCLEOTIDE SEQUENCE [LARGE SCALE GENOMIC DNA]</scope>
    <source>
        <strain evidence="1">B95-8</strain>
        <tissue evidence="1">Cell line</tissue>
    </source>
</reference>
<sequence length="106" mass="11037">MATAAARWNHVWGCTRAPGVTDALGQPRREESVSALCWGAGGETLLEALGAAASFSSPSRPSLPQILVGCADRTVKHFSTEEGIFQGQRHCPGGEGTFRGLAQANG</sequence>
<dbReference type="EMBL" id="JASSZA010000010">
    <property type="protein sequence ID" value="KAK2100293.1"/>
    <property type="molecule type" value="Genomic_DNA"/>
</dbReference>